<comment type="subcellular location">
    <subcellularLocation>
        <location evidence="2">Cell membrane</location>
        <topology evidence="2">Multi-pass membrane protein</topology>
    </subcellularLocation>
</comment>
<dbReference type="EMBL" id="FMAQ01000001">
    <property type="protein sequence ID" value="SCB77454.1"/>
    <property type="molecule type" value="Genomic_DNA"/>
</dbReference>
<dbReference type="PANTHER" id="PTHR43547">
    <property type="entry name" value="TWO-COMPONENT HISTIDINE KINASE"/>
    <property type="match status" value="1"/>
</dbReference>
<keyword evidence="12" id="KW-1185">Reference proteome</keyword>
<evidence type="ECO:0000256" key="2">
    <source>
        <dbReference type="ARBA" id="ARBA00004651"/>
    </source>
</evidence>
<keyword evidence="6 9" id="KW-0812">Transmembrane</keyword>
<dbReference type="GO" id="GO:0000155">
    <property type="term" value="F:phosphorelay sensor kinase activity"/>
    <property type="evidence" value="ECO:0007669"/>
    <property type="project" value="TreeGrafter"/>
</dbReference>
<dbReference type="EC" id="2.7.13.3" evidence="3"/>
<keyword evidence="5" id="KW-0597">Phosphoprotein</keyword>
<dbReference type="InterPro" id="IPR004358">
    <property type="entry name" value="Sig_transdc_His_kin-like_C"/>
</dbReference>
<dbReference type="Pfam" id="PF17203">
    <property type="entry name" value="sCache_3_2"/>
    <property type="match status" value="1"/>
</dbReference>
<evidence type="ECO:0000313" key="11">
    <source>
        <dbReference type="EMBL" id="SCB77454.1"/>
    </source>
</evidence>
<feature type="transmembrane region" description="Helical" evidence="9">
    <location>
        <begin position="170"/>
        <end position="191"/>
    </location>
</feature>
<dbReference type="SUPFAM" id="SSF103190">
    <property type="entry name" value="Sensory domain-like"/>
    <property type="match status" value="1"/>
</dbReference>
<dbReference type="PRINTS" id="PR00344">
    <property type="entry name" value="BCTRLSENSOR"/>
</dbReference>
<dbReference type="InterPro" id="IPR003594">
    <property type="entry name" value="HATPase_dom"/>
</dbReference>
<organism evidence="11 12">
    <name type="scientific">Gilliamella bombicola</name>
    <dbReference type="NCBI Taxonomy" id="1798182"/>
    <lineage>
        <taxon>Bacteria</taxon>
        <taxon>Pseudomonadati</taxon>
        <taxon>Pseudomonadota</taxon>
        <taxon>Gammaproteobacteria</taxon>
        <taxon>Orbales</taxon>
        <taxon>Orbaceae</taxon>
        <taxon>Gilliamella</taxon>
    </lineage>
</organism>
<dbReference type="RefSeq" id="WP_091346333.1">
    <property type="nucleotide sequence ID" value="NZ_FMAQ01000001.1"/>
</dbReference>
<evidence type="ECO:0000256" key="3">
    <source>
        <dbReference type="ARBA" id="ARBA00012438"/>
    </source>
</evidence>
<dbReference type="GO" id="GO:0005886">
    <property type="term" value="C:plasma membrane"/>
    <property type="evidence" value="ECO:0007669"/>
    <property type="project" value="UniProtKB-SubCell"/>
</dbReference>
<dbReference type="OrthoDB" id="9792686at2"/>
<evidence type="ECO:0000256" key="1">
    <source>
        <dbReference type="ARBA" id="ARBA00000085"/>
    </source>
</evidence>
<dbReference type="Gene3D" id="3.30.565.10">
    <property type="entry name" value="Histidine kinase-like ATPase, C-terminal domain"/>
    <property type="match status" value="1"/>
</dbReference>
<dbReference type="InterPro" id="IPR036890">
    <property type="entry name" value="HATPase_C_sf"/>
</dbReference>
<evidence type="ECO:0000256" key="4">
    <source>
        <dbReference type="ARBA" id="ARBA00022475"/>
    </source>
</evidence>
<dbReference type="InterPro" id="IPR005467">
    <property type="entry name" value="His_kinase_dom"/>
</dbReference>
<keyword evidence="11" id="KW-0808">Transferase</keyword>
<dbReference type="InterPro" id="IPR029151">
    <property type="entry name" value="Sensor-like_sf"/>
</dbReference>
<keyword evidence="4" id="KW-1003">Cell membrane</keyword>
<dbReference type="SMART" id="SM00387">
    <property type="entry name" value="HATPase_c"/>
    <property type="match status" value="1"/>
</dbReference>
<accession>A0A1C3Z4W8</accession>
<evidence type="ECO:0000313" key="12">
    <source>
        <dbReference type="Proteomes" id="UP000199670"/>
    </source>
</evidence>
<feature type="domain" description="Histidine kinase" evidence="10">
    <location>
        <begin position="424"/>
        <end position="529"/>
    </location>
</feature>
<evidence type="ECO:0000256" key="8">
    <source>
        <dbReference type="ARBA" id="ARBA00023136"/>
    </source>
</evidence>
<comment type="catalytic activity">
    <reaction evidence="1">
        <text>ATP + protein L-histidine = ADP + protein N-phospho-L-histidine.</text>
        <dbReference type="EC" id="2.7.13.3"/>
    </reaction>
</comment>
<dbReference type="Proteomes" id="UP000199670">
    <property type="component" value="Unassembled WGS sequence"/>
</dbReference>
<dbReference type="InterPro" id="IPR033463">
    <property type="entry name" value="sCache_3"/>
</dbReference>
<keyword evidence="11" id="KW-0418">Kinase</keyword>
<dbReference type="Gene3D" id="3.30.450.20">
    <property type="entry name" value="PAS domain"/>
    <property type="match status" value="2"/>
</dbReference>
<reference evidence="12" key="1">
    <citation type="submission" date="2016-08" db="EMBL/GenBank/DDBJ databases">
        <authorList>
            <person name="Varghese N."/>
            <person name="Submissions Spin"/>
        </authorList>
    </citation>
    <scope>NUCLEOTIDE SEQUENCE [LARGE SCALE GENOMIC DNA]</scope>
    <source>
        <strain evidence="12">R-53248</strain>
    </source>
</reference>
<proteinExistence type="predicted"/>
<evidence type="ECO:0000256" key="5">
    <source>
        <dbReference type="ARBA" id="ARBA00022553"/>
    </source>
</evidence>
<dbReference type="PANTHER" id="PTHR43547:SF2">
    <property type="entry name" value="HYBRID SIGNAL TRANSDUCTION HISTIDINE KINASE C"/>
    <property type="match status" value="1"/>
</dbReference>
<keyword evidence="7 9" id="KW-1133">Transmembrane helix</keyword>
<dbReference type="PROSITE" id="PS50109">
    <property type="entry name" value="HIS_KIN"/>
    <property type="match status" value="1"/>
</dbReference>
<keyword evidence="8 9" id="KW-0472">Membrane</keyword>
<dbReference type="Gene3D" id="1.10.287.130">
    <property type="match status" value="1"/>
</dbReference>
<evidence type="ECO:0000256" key="7">
    <source>
        <dbReference type="ARBA" id="ARBA00022989"/>
    </source>
</evidence>
<evidence type="ECO:0000256" key="6">
    <source>
        <dbReference type="ARBA" id="ARBA00022692"/>
    </source>
</evidence>
<protein>
    <recommendedName>
        <fullName evidence="3">histidine kinase</fullName>
        <ecNumber evidence="3">2.7.13.3</ecNumber>
    </recommendedName>
</protein>
<evidence type="ECO:0000259" key="10">
    <source>
        <dbReference type="PROSITE" id="PS50109"/>
    </source>
</evidence>
<dbReference type="SUPFAM" id="SSF55874">
    <property type="entry name" value="ATPase domain of HSP90 chaperone/DNA topoisomerase II/histidine kinase"/>
    <property type="match status" value="1"/>
</dbReference>
<evidence type="ECO:0000256" key="9">
    <source>
        <dbReference type="SAM" id="Phobius"/>
    </source>
</evidence>
<dbReference type="CDD" id="cd16915">
    <property type="entry name" value="HATPase_DpiB-CitA-like"/>
    <property type="match status" value="1"/>
</dbReference>
<dbReference type="AlphaFoldDB" id="A0A1C3Z4W8"/>
<dbReference type="Pfam" id="PF02518">
    <property type="entry name" value="HATPase_c"/>
    <property type="match status" value="1"/>
</dbReference>
<name>A0A1C3Z4W8_9GAMM</name>
<sequence length="529" mass="59498">MRKKLQVSFATKLFLSLLFFSLIVLALLQSYIWNTTETNLYRSLGEKAQIQAKELSVLPSLIEYVKEKDTNKIANLITEIFEQSDASYIVIGDANANRLFHTANSPLYSPMVGGDNQEVLNGNSSISISEGSLGLALRGKAPIIDHGKIIGIVSVGYMIDGIYALHIKQFIPFIFFCSLLFLALFIFSYCFSKAIKKQMFNLEPKAIALLVKSQKSIMESIFEGVIAIDLNYKIININQSARTMLDIQISDDELHEHDLRTFVKSSDFIYKNDNQTEDIHDHICYFNNIIVIASKVRVVIDDKTQGWVITFRNFDDINILSMQLTQVTQYVDNLRALRHEHLNWLATLSGLIYMKRYEEAQSFIALHSADNQSNLDFISAHFKVPAVCGLLIGKYAKSHEIGLNLLFDPACQLSALPSLITETEFMSILGNLLDNAFNASLKNDHGNKTIYLYLSDATDEIVLEISDQGCGIDENIRDSIFEPGVTSQEGKEHGIGLHLVSTYIKKANGYITFEDNTPYGTIFSVFIPK</sequence>
<gene>
    <name evidence="11" type="ORF">GA0061081_101253</name>
</gene>
<dbReference type="STRING" id="1798182.GA0061081_101253"/>